<dbReference type="InterPro" id="IPR054291">
    <property type="entry name" value="DUF7027"/>
</dbReference>
<name>A0A834Y3B8_APHGI</name>
<dbReference type="EMBL" id="JACMRX010000001">
    <property type="protein sequence ID" value="KAF7996803.1"/>
    <property type="molecule type" value="Genomic_DNA"/>
</dbReference>
<dbReference type="PANTHER" id="PTHR36694">
    <property type="entry name" value="PASIFLORA 1, ISOFORM A-RELATED"/>
    <property type="match status" value="1"/>
</dbReference>
<dbReference type="Proteomes" id="UP000639338">
    <property type="component" value="Unassembled WGS sequence"/>
</dbReference>
<feature type="transmembrane region" description="Helical" evidence="1">
    <location>
        <begin position="135"/>
        <end position="162"/>
    </location>
</feature>
<evidence type="ECO:0000313" key="4">
    <source>
        <dbReference type="Proteomes" id="UP000639338"/>
    </source>
</evidence>
<feature type="transmembrane region" description="Helical" evidence="1">
    <location>
        <begin position="21"/>
        <end position="43"/>
    </location>
</feature>
<evidence type="ECO:0000313" key="3">
    <source>
        <dbReference type="EMBL" id="KAF7996803.1"/>
    </source>
</evidence>
<keyword evidence="1" id="KW-0812">Transmembrane</keyword>
<feature type="domain" description="DUF7027" evidence="2">
    <location>
        <begin position="36"/>
        <end position="114"/>
    </location>
</feature>
<dbReference type="Pfam" id="PF22954">
    <property type="entry name" value="DUF7027"/>
    <property type="match status" value="1"/>
</dbReference>
<accession>A0A834Y3B8</accession>
<protein>
    <recommendedName>
        <fullName evidence="2">DUF7027 domain-containing protein</fullName>
    </recommendedName>
</protein>
<gene>
    <name evidence="3" type="ORF">HCN44_002449</name>
</gene>
<evidence type="ECO:0000256" key="1">
    <source>
        <dbReference type="SAM" id="Phobius"/>
    </source>
</evidence>
<comment type="caution">
    <text evidence="3">The sequence shown here is derived from an EMBL/GenBank/DDBJ whole genome shotgun (WGS) entry which is preliminary data.</text>
</comment>
<sequence>MGVLPGIPKRIQVSSCCCFSVRTACLIFGWFGLFTAVMNLFSLSTGNFEKNLPQEYQEMASKLVPKLFMTNLMSGLMSGALLVGVLKNKPKLMYPWIYMQFIGIVILLIVEIIIPFVVVAGFISNDNNDMSVLGAVLLFIGYVIFCVAIDALVIYLVAPVVVHCRQLSEMKRNQLSQSA</sequence>
<dbReference type="PANTHER" id="PTHR36694:SF11">
    <property type="entry name" value="LP21121P-RELATED"/>
    <property type="match status" value="1"/>
</dbReference>
<organism evidence="3 4">
    <name type="scientific">Aphidius gifuensis</name>
    <name type="common">Parasitoid wasp</name>
    <dbReference type="NCBI Taxonomy" id="684658"/>
    <lineage>
        <taxon>Eukaryota</taxon>
        <taxon>Metazoa</taxon>
        <taxon>Ecdysozoa</taxon>
        <taxon>Arthropoda</taxon>
        <taxon>Hexapoda</taxon>
        <taxon>Insecta</taxon>
        <taxon>Pterygota</taxon>
        <taxon>Neoptera</taxon>
        <taxon>Endopterygota</taxon>
        <taxon>Hymenoptera</taxon>
        <taxon>Apocrita</taxon>
        <taxon>Ichneumonoidea</taxon>
        <taxon>Braconidae</taxon>
        <taxon>Aphidiinae</taxon>
        <taxon>Aphidius</taxon>
    </lineage>
</organism>
<proteinExistence type="predicted"/>
<reference evidence="3 4" key="1">
    <citation type="submission" date="2020-08" db="EMBL/GenBank/DDBJ databases">
        <title>Aphidius gifuensis genome sequencing and assembly.</title>
        <authorList>
            <person name="Du Z."/>
        </authorList>
    </citation>
    <scope>NUCLEOTIDE SEQUENCE [LARGE SCALE GENOMIC DNA]</scope>
    <source>
        <strain evidence="3">YNYX2018</strain>
        <tissue evidence="3">Adults</tissue>
    </source>
</reference>
<evidence type="ECO:0000259" key="2">
    <source>
        <dbReference type="Pfam" id="PF22954"/>
    </source>
</evidence>
<feature type="transmembrane region" description="Helical" evidence="1">
    <location>
        <begin position="98"/>
        <end position="123"/>
    </location>
</feature>
<dbReference type="AlphaFoldDB" id="A0A834Y3B8"/>
<feature type="transmembrane region" description="Helical" evidence="1">
    <location>
        <begin position="63"/>
        <end position="86"/>
    </location>
</feature>
<keyword evidence="1" id="KW-0472">Membrane</keyword>
<keyword evidence="1" id="KW-1133">Transmembrane helix</keyword>
<keyword evidence="4" id="KW-1185">Reference proteome</keyword>
<dbReference type="OrthoDB" id="8118226at2759"/>